<dbReference type="PANTHER" id="PTHR30383:SF5">
    <property type="entry name" value="SGNH HYDROLASE-TYPE ESTERASE DOMAIN-CONTAINING PROTEIN"/>
    <property type="match status" value="1"/>
</dbReference>
<dbReference type="EMBL" id="CP002546">
    <property type="protein sequence ID" value="ADY62180.1"/>
    <property type="molecule type" value="Genomic_DNA"/>
</dbReference>
<dbReference type="InterPro" id="IPR036514">
    <property type="entry name" value="SGNH_hydro_sf"/>
</dbReference>
<dbReference type="KEGG" id="pbs:Plabr_4609"/>
<dbReference type="Pfam" id="PF13472">
    <property type="entry name" value="Lipase_GDSL_2"/>
    <property type="match status" value="1"/>
</dbReference>
<dbReference type="RefSeq" id="WP_013630884.1">
    <property type="nucleotide sequence ID" value="NC_015174.1"/>
</dbReference>
<reference evidence="4" key="1">
    <citation type="submission" date="2011-02" db="EMBL/GenBank/DDBJ databases">
        <title>The complete genome of Planctomyces brasiliensis DSM 5305.</title>
        <authorList>
            <person name="Lucas S."/>
            <person name="Copeland A."/>
            <person name="Lapidus A."/>
            <person name="Bruce D."/>
            <person name="Goodwin L."/>
            <person name="Pitluck S."/>
            <person name="Kyrpides N."/>
            <person name="Mavromatis K."/>
            <person name="Pagani I."/>
            <person name="Ivanova N."/>
            <person name="Ovchinnikova G."/>
            <person name="Lu M."/>
            <person name="Detter J.C."/>
            <person name="Han C."/>
            <person name="Land M."/>
            <person name="Hauser L."/>
            <person name="Markowitz V."/>
            <person name="Cheng J.-F."/>
            <person name="Hugenholtz P."/>
            <person name="Woyke T."/>
            <person name="Wu D."/>
            <person name="Tindall B."/>
            <person name="Pomrenke H.G."/>
            <person name="Brambilla E."/>
            <person name="Klenk H.-P."/>
            <person name="Eisen J.A."/>
        </authorList>
    </citation>
    <scope>NUCLEOTIDE SEQUENCE [LARGE SCALE GENOMIC DNA]</scope>
    <source>
        <strain evidence="4">ATCC 49424 / DSM 5305 / JCM 21570 / NBRC 103401 / IFAM 1448</strain>
    </source>
</reference>
<evidence type="ECO:0000256" key="1">
    <source>
        <dbReference type="SAM" id="SignalP"/>
    </source>
</evidence>
<dbReference type="Proteomes" id="UP000006860">
    <property type="component" value="Chromosome"/>
</dbReference>
<dbReference type="PANTHER" id="PTHR30383">
    <property type="entry name" value="THIOESTERASE 1/PROTEASE 1/LYSOPHOSPHOLIPASE L1"/>
    <property type="match status" value="1"/>
</dbReference>
<feature type="chain" id="PRO_5003257171" evidence="1">
    <location>
        <begin position="24"/>
        <end position="226"/>
    </location>
</feature>
<dbReference type="InterPro" id="IPR013830">
    <property type="entry name" value="SGNH_hydro"/>
</dbReference>
<dbReference type="Gene3D" id="3.40.50.1110">
    <property type="entry name" value="SGNH hydrolase"/>
    <property type="match status" value="1"/>
</dbReference>
<accession>F0SND7</accession>
<dbReference type="STRING" id="756272.Plabr_4609"/>
<sequence>MKRLIALPALLCTALLIASSAYAEKPESRWTGSIEAFETQDAKEPFAKNGIVFVGSSSVRMWDTDRSFPEREVLNRGFGGSQTSDVLQFLDELVLKHEPSVVVFYCGDNDIAAKKTPARVKKDIHTFFNRVHEHLPETSIVYIPIKPSVSRWKMWEDMSEVNQAVEKSAKEKSWLYYCDTATPLLDNAGKPMPKLFKSDGLHLSDEGYALWNEQVEKTLQQIDKKD</sequence>
<dbReference type="InterPro" id="IPR051532">
    <property type="entry name" value="Ester_Hydrolysis_Enzymes"/>
</dbReference>
<evidence type="ECO:0000313" key="3">
    <source>
        <dbReference type="EMBL" id="ADY62180.1"/>
    </source>
</evidence>
<name>F0SND7_RUBBR</name>
<dbReference type="eggNOG" id="COG2755">
    <property type="taxonomic scope" value="Bacteria"/>
</dbReference>
<feature type="domain" description="SGNH hydrolase-type esterase" evidence="2">
    <location>
        <begin position="66"/>
        <end position="210"/>
    </location>
</feature>
<dbReference type="SUPFAM" id="SSF52266">
    <property type="entry name" value="SGNH hydrolase"/>
    <property type="match status" value="1"/>
</dbReference>
<dbReference type="OrthoDB" id="2513075at2"/>
<keyword evidence="4" id="KW-1185">Reference proteome</keyword>
<evidence type="ECO:0000313" key="4">
    <source>
        <dbReference type="Proteomes" id="UP000006860"/>
    </source>
</evidence>
<feature type="signal peptide" evidence="1">
    <location>
        <begin position="1"/>
        <end position="23"/>
    </location>
</feature>
<protein>
    <submittedName>
        <fullName evidence="3">Lipolytic protein G-D-S-L family</fullName>
    </submittedName>
</protein>
<dbReference type="HOGENOM" id="CLU_051989_4_0_0"/>
<gene>
    <name evidence="3" type="ordered locus">Plabr_4609</name>
</gene>
<dbReference type="GO" id="GO:0004622">
    <property type="term" value="F:phosphatidylcholine lysophospholipase activity"/>
    <property type="evidence" value="ECO:0007669"/>
    <property type="project" value="TreeGrafter"/>
</dbReference>
<dbReference type="AlphaFoldDB" id="F0SND7"/>
<organism evidence="3 4">
    <name type="scientific">Rubinisphaera brasiliensis (strain ATCC 49424 / DSM 5305 / JCM 21570 / IAM 15109 / NBRC 103401 / IFAM 1448)</name>
    <name type="common">Planctomyces brasiliensis</name>
    <dbReference type="NCBI Taxonomy" id="756272"/>
    <lineage>
        <taxon>Bacteria</taxon>
        <taxon>Pseudomonadati</taxon>
        <taxon>Planctomycetota</taxon>
        <taxon>Planctomycetia</taxon>
        <taxon>Planctomycetales</taxon>
        <taxon>Planctomycetaceae</taxon>
        <taxon>Rubinisphaera</taxon>
    </lineage>
</organism>
<proteinExistence type="predicted"/>
<keyword evidence="1" id="KW-0732">Signal</keyword>
<evidence type="ECO:0000259" key="2">
    <source>
        <dbReference type="Pfam" id="PF13472"/>
    </source>
</evidence>